<organism evidence="1 2">
    <name type="scientific">Chitinophaga silvatica</name>
    <dbReference type="NCBI Taxonomy" id="2282649"/>
    <lineage>
        <taxon>Bacteria</taxon>
        <taxon>Pseudomonadati</taxon>
        <taxon>Bacteroidota</taxon>
        <taxon>Chitinophagia</taxon>
        <taxon>Chitinophagales</taxon>
        <taxon>Chitinophagaceae</taxon>
        <taxon>Chitinophaga</taxon>
    </lineage>
</organism>
<evidence type="ECO:0000313" key="1">
    <source>
        <dbReference type="EMBL" id="RFS19983.1"/>
    </source>
</evidence>
<sequence length="146" mass="16891">MGETKNKSSVLLSIFKRKGGEGPMTKIISDDNKQSFLNQISLLIVEEQPLICFKRDESNWLLITNTRIIEEKEGIRLAIPYCELVEVNLAMQEEFRDKVMNKKDFTRLVLKDTSGRSYIVRMEKGEPYQGIYQMLHHIVSSKKAAH</sequence>
<dbReference type="Proteomes" id="UP000260644">
    <property type="component" value="Unassembled WGS sequence"/>
</dbReference>
<protein>
    <submittedName>
        <fullName evidence="1">Uncharacterized protein</fullName>
    </submittedName>
</protein>
<dbReference type="AlphaFoldDB" id="A0A3E1Y5H3"/>
<comment type="caution">
    <text evidence="1">The sequence shown here is derived from an EMBL/GenBank/DDBJ whole genome shotgun (WGS) entry which is preliminary data.</text>
</comment>
<dbReference type="RefSeq" id="WP_116977544.1">
    <property type="nucleotide sequence ID" value="NZ_QPMM01000011.1"/>
</dbReference>
<dbReference type="OrthoDB" id="775301at2"/>
<keyword evidence="2" id="KW-1185">Reference proteome</keyword>
<gene>
    <name evidence="1" type="ORF">DVR12_19855</name>
</gene>
<dbReference type="EMBL" id="QPMM01000011">
    <property type="protein sequence ID" value="RFS19983.1"/>
    <property type="molecule type" value="Genomic_DNA"/>
</dbReference>
<name>A0A3E1Y5H3_9BACT</name>
<proteinExistence type="predicted"/>
<evidence type="ECO:0000313" key="2">
    <source>
        <dbReference type="Proteomes" id="UP000260644"/>
    </source>
</evidence>
<reference evidence="1 2" key="1">
    <citation type="submission" date="2018-07" db="EMBL/GenBank/DDBJ databases">
        <title>Chitinophaga K2CV101002-2 sp. nov., isolated from a monsoon evergreen broad-leaved forest soil.</title>
        <authorList>
            <person name="Lv Y."/>
        </authorList>
    </citation>
    <scope>NUCLEOTIDE SEQUENCE [LARGE SCALE GENOMIC DNA]</scope>
    <source>
        <strain evidence="1 2">GDMCC 1.1288</strain>
    </source>
</reference>
<accession>A0A3E1Y5H3</accession>